<organism evidence="1 2">
    <name type="scientific">Lecanosticta acicola</name>
    <dbReference type="NCBI Taxonomy" id="111012"/>
    <lineage>
        <taxon>Eukaryota</taxon>
        <taxon>Fungi</taxon>
        <taxon>Dikarya</taxon>
        <taxon>Ascomycota</taxon>
        <taxon>Pezizomycotina</taxon>
        <taxon>Dothideomycetes</taxon>
        <taxon>Dothideomycetidae</taxon>
        <taxon>Mycosphaerellales</taxon>
        <taxon>Mycosphaerellaceae</taxon>
        <taxon>Lecanosticta</taxon>
    </lineage>
</organism>
<dbReference type="AlphaFoldDB" id="A0AAI9EBW6"/>
<proteinExistence type="predicted"/>
<reference evidence="1" key="1">
    <citation type="submission" date="2023-11" db="EMBL/GenBank/DDBJ databases">
        <authorList>
            <person name="Alioto T."/>
            <person name="Alioto T."/>
            <person name="Gomez Garrido J."/>
        </authorList>
    </citation>
    <scope>NUCLEOTIDE SEQUENCE</scope>
</reference>
<gene>
    <name evidence="1" type="ORF">LECACI_7A005766</name>
</gene>
<name>A0AAI9EBW6_9PEZI</name>
<accession>A0AAI9EBW6</accession>
<protein>
    <submittedName>
        <fullName evidence="1">Cytochrome P450</fullName>
    </submittedName>
</protein>
<dbReference type="Proteomes" id="UP001296104">
    <property type="component" value="Unassembled WGS sequence"/>
</dbReference>
<evidence type="ECO:0000313" key="2">
    <source>
        <dbReference type="Proteomes" id="UP001296104"/>
    </source>
</evidence>
<sequence>MNFSTLLIAKPLPFRFQLRVRDQARAMKVTQQWIEHQIEGEFQDSKMYWNGTNGGDKDSGWGQVFL</sequence>
<comment type="caution">
    <text evidence="1">The sequence shown here is derived from an EMBL/GenBank/DDBJ whole genome shotgun (WGS) entry which is preliminary data.</text>
</comment>
<dbReference type="EMBL" id="CAVMBE010000038">
    <property type="protein sequence ID" value="CAK4030608.1"/>
    <property type="molecule type" value="Genomic_DNA"/>
</dbReference>
<keyword evidence="2" id="KW-1185">Reference proteome</keyword>
<evidence type="ECO:0000313" key="1">
    <source>
        <dbReference type="EMBL" id="CAK4030608.1"/>
    </source>
</evidence>